<proteinExistence type="predicted"/>
<gene>
    <name evidence="1" type="ORF">LSH36_908g00019</name>
</gene>
<name>A0AAD9IXK8_9ANNE</name>
<evidence type="ECO:0000313" key="1">
    <source>
        <dbReference type="EMBL" id="KAK2142831.1"/>
    </source>
</evidence>
<dbReference type="EMBL" id="JAODUP010000908">
    <property type="protein sequence ID" value="KAK2142831.1"/>
    <property type="molecule type" value="Genomic_DNA"/>
</dbReference>
<comment type="caution">
    <text evidence="1">The sequence shown here is derived from an EMBL/GenBank/DDBJ whole genome shotgun (WGS) entry which is preliminary data.</text>
</comment>
<keyword evidence="2" id="KW-1185">Reference proteome</keyword>
<sequence>MCAKVKIPSFIKGRKQLSAIDVESSRAIVNVRIHVERVIGQIHYPTGYSTY</sequence>
<organism evidence="1 2">
    <name type="scientific">Paralvinella palmiformis</name>
    <dbReference type="NCBI Taxonomy" id="53620"/>
    <lineage>
        <taxon>Eukaryota</taxon>
        <taxon>Metazoa</taxon>
        <taxon>Spiralia</taxon>
        <taxon>Lophotrochozoa</taxon>
        <taxon>Annelida</taxon>
        <taxon>Polychaeta</taxon>
        <taxon>Sedentaria</taxon>
        <taxon>Canalipalpata</taxon>
        <taxon>Terebellida</taxon>
        <taxon>Terebelliformia</taxon>
        <taxon>Alvinellidae</taxon>
        <taxon>Paralvinella</taxon>
    </lineage>
</organism>
<evidence type="ECO:0000313" key="2">
    <source>
        <dbReference type="Proteomes" id="UP001208570"/>
    </source>
</evidence>
<dbReference type="Proteomes" id="UP001208570">
    <property type="component" value="Unassembled WGS sequence"/>
</dbReference>
<dbReference type="AlphaFoldDB" id="A0AAD9IXK8"/>
<accession>A0AAD9IXK8</accession>
<dbReference type="PANTHER" id="PTHR23080">
    <property type="entry name" value="THAP DOMAIN PROTEIN"/>
    <property type="match status" value="1"/>
</dbReference>
<reference evidence="1" key="1">
    <citation type="journal article" date="2023" name="Mol. Biol. Evol.">
        <title>Third-Generation Sequencing Reveals the Adaptive Role of the Epigenome in Three Deep-Sea Polychaetes.</title>
        <authorList>
            <person name="Perez M."/>
            <person name="Aroh O."/>
            <person name="Sun Y."/>
            <person name="Lan Y."/>
            <person name="Juniper S.K."/>
            <person name="Young C.R."/>
            <person name="Angers B."/>
            <person name="Qian P.Y."/>
        </authorList>
    </citation>
    <scope>NUCLEOTIDE SEQUENCE</scope>
    <source>
        <strain evidence="1">P08H-3</strain>
    </source>
</reference>
<dbReference type="PANTHER" id="PTHR23080:SF63">
    <property type="entry name" value="TICK TRANSPOSON"/>
    <property type="match status" value="1"/>
</dbReference>
<protein>
    <submittedName>
        <fullName evidence="1">Uncharacterized protein</fullName>
    </submittedName>
</protein>